<name>A0A401PYF3_SCYTO</name>
<reference evidence="2 3" key="1">
    <citation type="journal article" date="2018" name="Nat. Ecol. Evol.">
        <title>Shark genomes provide insights into elasmobranch evolution and the origin of vertebrates.</title>
        <authorList>
            <person name="Hara Y"/>
            <person name="Yamaguchi K"/>
            <person name="Onimaru K"/>
            <person name="Kadota M"/>
            <person name="Koyanagi M"/>
            <person name="Keeley SD"/>
            <person name="Tatsumi K"/>
            <person name="Tanaka K"/>
            <person name="Motone F"/>
            <person name="Kageyama Y"/>
            <person name="Nozu R"/>
            <person name="Adachi N"/>
            <person name="Nishimura O"/>
            <person name="Nakagawa R"/>
            <person name="Tanegashima C"/>
            <person name="Kiyatake I"/>
            <person name="Matsumoto R"/>
            <person name="Murakumo K"/>
            <person name="Nishida K"/>
            <person name="Terakita A"/>
            <person name="Kuratani S"/>
            <person name="Sato K"/>
            <person name="Hyodo S Kuraku.S."/>
        </authorList>
    </citation>
    <scope>NUCLEOTIDE SEQUENCE [LARGE SCALE GENOMIC DNA]</scope>
</reference>
<feature type="signal peptide" evidence="1">
    <location>
        <begin position="1"/>
        <end position="16"/>
    </location>
</feature>
<dbReference type="Proteomes" id="UP000288216">
    <property type="component" value="Unassembled WGS sequence"/>
</dbReference>
<dbReference type="AlphaFoldDB" id="A0A401PYF3"/>
<feature type="chain" id="PRO_5019036768" description="Olfactomedin-like domain-containing protein" evidence="1">
    <location>
        <begin position="17"/>
        <end position="218"/>
    </location>
</feature>
<evidence type="ECO:0000313" key="2">
    <source>
        <dbReference type="EMBL" id="GCB78165.1"/>
    </source>
</evidence>
<gene>
    <name evidence="2" type="ORF">scyTo_0019368</name>
</gene>
<evidence type="ECO:0000256" key="1">
    <source>
        <dbReference type="SAM" id="SignalP"/>
    </source>
</evidence>
<dbReference type="STRING" id="75743.A0A401PYF3"/>
<dbReference type="EMBL" id="BFAA01014352">
    <property type="protein sequence ID" value="GCB78165.1"/>
    <property type="molecule type" value="Genomic_DNA"/>
</dbReference>
<accession>A0A401PYF3</accession>
<keyword evidence="3" id="KW-1185">Reference proteome</keyword>
<evidence type="ECO:0008006" key="4">
    <source>
        <dbReference type="Google" id="ProtNLM"/>
    </source>
</evidence>
<dbReference type="OMA" id="GSCKHEG"/>
<comment type="caution">
    <text evidence="2">The sequence shown here is derived from an EMBL/GenBank/DDBJ whole genome shotgun (WGS) entry which is preliminary data.</text>
</comment>
<sequence>MLFLLLIAASVLPSNGDHVNGSINSDGVCVCSGDLSDNPFLVEKVEYLEKTYQTLNINPKRELSKVQEYMRTLAVNTAKLQNLTRRVESMENGDFFTQLEFDLLKLEVRELLSLTSQLAAFLNGSNSMIDQLYSEILNMSQAVDQLESLDKHNVLAIRREITTLRKRLQDCEEHQHSQTPAAVDYGSCDHNGLLNVSNPVVIQLNWRGFSYKSGGWGR</sequence>
<organism evidence="2 3">
    <name type="scientific">Scyliorhinus torazame</name>
    <name type="common">Cloudy catshark</name>
    <name type="synonym">Catulus torazame</name>
    <dbReference type="NCBI Taxonomy" id="75743"/>
    <lineage>
        <taxon>Eukaryota</taxon>
        <taxon>Metazoa</taxon>
        <taxon>Chordata</taxon>
        <taxon>Craniata</taxon>
        <taxon>Vertebrata</taxon>
        <taxon>Chondrichthyes</taxon>
        <taxon>Elasmobranchii</taxon>
        <taxon>Galeomorphii</taxon>
        <taxon>Galeoidea</taxon>
        <taxon>Carcharhiniformes</taxon>
        <taxon>Scyliorhinidae</taxon>
        <taxon>Scyliorhinus</taxon>
    </lineage>
</organism>
<protein>
    <recommendedName>
        <fullName evidence="4">Olfactomedin-like domain-containing protein</fullName>
    </recommendedName>
</protein>
<feature type="non-terminal residue" evidence="2">
    <location>
        <position position="218"/>
    </location>
</feature>
<evidence type="ECO:0000313" key="3">
    <source>
        <dbReference type="Proteomes" id="UP000288216"/>
    </source>
</evidence>
<proteinExistence type="predicted"/>
<keyword evidence="1" id="KW-0732">Signal</keyword>
<dbReference type="OrthoDB" id="8626508at2759"/>